<evidence type="ECO:0000256" key="1">
    <source>
        <dbReference type="SAM" id="MobiDB-lite"/>
    </source>
</evidence>
<keyword evidence="3" id="KW-1185">Reference proteome</keyword>
<name>A0AAE1EX38_PETCI</name>
<sequence>MKGCSPDLRAAALTANVLMEAGDESDGACAVLPQLTPFISRLSPTFSPLTQTPSLPLLLRPFSSPPLLFRPPLLPSYSDPSPPLPSYSDPSPPLPSYSDPLSSPPLLLRPLLFPSYSYPSPPLPSYSDPLSSPPLLLRPLLFPSYSYPFSSPPLLLIPFSSPPQPNSVSSLFTPVFLGPSEGLLGTAKPSNNSTHVGSRNRSSHIKTFQP</sequence>
<dbReference type="AlphaFoldDB" id="A0AAE1EX38"/>
<evidence type="ECO:0000313" key="2">
    <source>
        <dbReference type="EMBL" id="KAK3863112.1"/>
    </source>
</evidence>
<dbReference type="Proteomes" id="UP001286313">
    <property type="component" value="Unassembled WGS sequence"/>
</dbReference>
<feature type="compositionally biased region" description="Pro residues" evidence="1">
    <location>
        <begin position="80"/>
        <end position="95"/>
    </location>
</feature>
<organism evidence="2 3">
    <name type="scientific">Petrolisthes cinctipes</name>
    <name type="common">Flat porcelain crab</name>
    <dbReference type="NCBI Taxonomy" id="88211"/>
    <lineage>
        <taxon>Eukaryota</taxon>
        <taxon>Metazoa</taxon>
        <taxon>Ecdysozoa</taxon>
        <taxon>Arthropoda</taxon>
        <taxon>Crustacea</taxon>
        <taxon>Multicrustacea</taxon>
        <taxon>Malacostraca</taxon>
        <taxon>Eumalacostraca</taxon>
        <taxon>Eucarida</taxon>
        <taxon>Decapoda</taxon>
        <taxon>Pleocyemata</taxon>
        <taxon>Anomura</taxon>
        <taxon>Galatheoidea</taxon>
        <taxon>Porcellanidae</taxon>
        <taxon>Petrolisthes</taxon>
    </lineage>
</organism>
<reference evidence="2" key="1">
    <citation type="submission" date="2023-10" db="EMBL/GenBank/DDBJ databases">
        <title>Genome assemblies of two species of porcelain crab, Petrolisthes cinctipes and Petrolisthes manimaculis (Anomura: Porcellanidae).</title>
        <authorList>
            <person name="Angst P."/>
        </authorList>
    </citation>
    <scope>NUCLEOTIDE SEQUENCE</scope>
    <source>
        <strain evidence="2">PB745_01</strain>
        <tissue evidence="2">Gill</tissue>
    </source>
</reference>
<feature type="compositionally biased region" description="Polar residues" evidence="1">
    <location>
        <begin position="188"/>
        <end position="210"/>
    </location>
</feature>
<gene>
    <name evidence="2" type="ORF">Pcinc_031077</name>
</gene>
<feature type="region of interest" description="Disordered" evidence="1">
    <location>
        <begin position="80"/>
        <end position="99"/>
    </location>
</feature>
<comment type="caution">
    <text evidence="2">The sequence shown here is derived from an EMBL/GenBank/DDBJ whole genome shotgun (WGS) entry which is preliminary data.</text>
</comment>
<protein>
    <submittedName>
        <fullName evidence="2">Uncharacterized protein</fullName>
    </submittedName>
</protein>
<feature type="region of interest" description="Disordered" evidence="1">
    <location>
        <begin position="183"/>
        <end position="210"/>
    </location>
</feature>
<evidence type="ECO:0000313" key="3">
    <source>
        <dbReference type="Proteomes" id="UP001286313"/>
    </source>
</evidence>
<accession>A0AAE1EX38</accession>
<dbReference type="EMBL" id="JAWQEG010004073">
    <property type="protein sequence ID" value="KAK3863112.1"/>
    <property type="molecule type" value="Genomic_DNA"/>
</dbReference>
<proteinExistence type="predicted"/>